<dbReference type="Proteomes" id="UP000253998">
    <property type="component" value="Unassembled WGS sequence"/>
</dbReference>
<dbReference type="AlphaFoldDB" id="A0A8B2U533"/>
<evidence type="ECO:0000313" key="2">
    <source>
        <dbReference type="EMBL" id="RDE71781.1"/>
    </source>
</evidence>
<gene>
    <name evidence="2" type="ORF">DPV83_04300</name>
</gene>
<organism evidence="2 3">
    <name type="scientific">Aggregatibacter segnis</name>
    <dbReference type="NCBI Taxonomy" id="739"/>
    <lineage>
        <taxon>Bacteria</taxon>
        <taxon>Pseudomonadati</taxon>
        <taxon>Pseudomonadota</taxon>
        <taxon>Gammaproteobacteria</taxon>
        <taxon>Pasteurellales</taxon>
        <taxon>Pasteurellaceae</taxon>
        <taxon>Aggregatibacter</taxon>
    </lineage>
</organism>
<keyword evidence="1" id="KW-1133">Transmembrane helix</keyword>
<name>A0A8B2U533_9PAST</name>
<keyword evidence="1" id="KW-0472">Membrane</keyword>
<comment type="caution">
    <text evidence="2">The sequence shown here is derived from an EMBL/GenBank/DDBJ whole genome shotgun (WGS) entry which is preliminary data.</text>
</comment>
<keyword evidence="1" id="KW-0812">Transmembrane</keyword>
<feature type="transmembrane region" description="Helical" evidence="1">
    <location>
        <begin position="101"/>
        <end position="118"/>
    </location>
</feature>
<feature type="transmembrane region" description="Helical" evidence="1">
    <location>
        <begin position="68"/>
        <end position="95"/>
    </location>
</feature>
<evidence type="ECO:0000313" key="3">
    <source>
        <dbReference type="Proteomes" id="UP000253998"/>
    </source>
</evidence>
<reference evidence="2 3" key="1">
    <citation type="submission" date="2018-05" db="EMBL/GenBank/DDBJ databases">
        <title>Draft Genome Sequences for a Diverse set of 7 Haemophilus Species.</title>
        <authorList>
            <person name="Nichols M."/>
            <person name="Topaz N."/>
            <person name="Wang X."/>
            <person name="Wang X."/>
            <person name="Boxrud D."/>
        </authorList>
    </citation>
    <scope>NUCLEOTIDE SEQUENCE [LARGE SCALE GENOMIC DNA]</scope>
    <source>
        <strain evidence="2 3">C2001002503</strain>
    </source>
</reference>
<protein>
    <submittedName>
        <fullName evidence="2">Uncharacterized protein</fullName>
    </submittedName>
</protein>
<sequence>MITLFLFVIAAPIYLLIAGLVIGGTYLINILPILLVLYLIMAFLVGMFTPFKPWFNKHRTKIDTAGKLVALILFGPLIVVLAVAILALPFVMIYAISDNPFLWYAVTLFFMGSIVYNIKKEIKRKREEKIWQETRERAAMHRYFYYEQKQTKGD</sequence>
<feature type="transmembrane region" description="Helical" evidence="1">
    <location>
        <begin position="30"/>
        <end position="48"/>
    </location>
</feature>
<dbReference type="EMBL" id="QEPM01000002">
    <property type="protein sequence ID" value="RDE71781.1"/>
    <property type="molecule type" value="Genomic_DNA"/>
</dbReference>
<feature type="transmembrane region" description="Helical" evidence="1">
    <location>
        <begin position="5"/>
        <end position="24"/>
    </location>
</feature>
<proteinExistence type="predicted"/>
<evidence type="ECO:0000256" key="1">
    <source>
        <dbReference type="SAM" id="Phobius"/>
    </source>
</evidence>
<accession>A0A8B2U533</accession>
<dbReference type="RefSeq" id="WP_111295378.1">
    <property type="nucleotide sequence ID" value="NZ_CAUTCU010000003.1"/>
</dbReference>